<comment type="caution">
    <text evidence="2">The sequence shown here is derived from an EMBL/GenBank/DDBJ whole genome shotgun (WGS) entry which is preliminary data.</text>
</comment>
<feature type="region of interest" description="Disordered" evidence="1">
    <location>
        <begin position="49"/>
        <end position="77"/>
    </location>
</feature>
<evidence type="ECO:0000313" key="3">
    <source>
        <dbReference type="Proteomes" id="UP000824890"/>
    </source>
</evidence>
<feature type="non-terminal residue" evidence="2">
    <location>
        <position position="1"/>
    </location>
</feature>
<accession>A0ABQ8DD70</accession>
<sequence length="158" mass="17930">ALGERSSRSSELVGSVSFAGELLGMRFVTNVTDLASEDYYDYIMPAEERRDVHSPPRSPNPVEFVGDRRVRRRSPSSPEIAEFAGDHRVCRRSRWSSSQFDLIFISHLEKNRSSSAAIVAVADVSTNTWQQLSRVPSSEMLNTRQLLEMAYCFPYDHL</sequence>
<gene>
    <name evidence="2" type="ORF">HID58_019586</name>
</gene>
<dbReference type="Proteomes" id="UP000824890">
    <property type="component" value="Unassembled WGS sequence"/>
</dbReference>
<proteinExistence type="predicted"/>
<reference evidence="2 3" key="1">
    <citation type="submission" date="2021-05" db="EMBL/GenBank/DDBJ databases">
        <title>Genome Assembly of Synthetic Allotetraploid Brassica napus Reveals Homoeologous Exchanges between Subgenomes.</title>
        <authorList>
            <person name="Davis J.T."/>
        </authorList>
    </citation>
    <scope>NUCLEOTIDE SEQUENCE [LARGE SCALE GENOMIC DNA]</scope>
    <source>
        <strain evidence="3">cv. Da-Ae</strain>
        <tissue evidence="2">Seedling</tissue>
    </source>
</reference>
<protein>
    <submittedName>
        <fullName evidence="2">Uncharacterized protein</fullName>
    </submittedName>
</protein>
<dbReference type="EMBL" id="JAGKQM010000005">
    <property type="protein sequence ID" value="KAH0927330.1"/>
    <property type="molecule type" value="Genomic_DNA"/>
</dbReference>
<feature type="non-terminal residue" evidence="2">
    <location>
        <position position="158"/>
    </location>
</feature>
<keyword evidence="3" id="KW-1185">Reference proteome</keyword>
<evidence type="ECO:0000313" key="2">
    <source>
        <dbReference type="EMBL" id="KAH0927330.1"/>
    </source>
</evidence>
<organism evidence="2 3">
    <name type="scientific">Brassica napus</name>
    <name type="common">Rape</name>
    <dbReference type="NCBI Taxonomy" id="3708"/>
    <lineage>
        <taxon>Eukaryota</taxon>
        <taxon>Viridiplantae</taxon>
        <taxon>Streptophyta</taxon>
        <taxon>Embryophyta</taxon>
        <taxon>Tracheophyta</taxon>
        <taxon>Spermatophyta</taxon>
        <taxon>Magnoliopsida</taxon>
        <taxon>eudicotyledons</taxon>
        <taxon>Gunneridae</taxon>
        <taxon>Pentapetalae</taxon>
        <taxon>rosids</taxon>
        <taxon>malvids</taxon>
        <taxon>Brassicales</taxon>
        <taxon>Brassicaceae</taxon>
        <taxon>Brassiceae</taxon>
        <taxon>Brassica</taxon>
    </lineage>
</organism>
<name>A0ABQ8DD70_BRANA</name>
<evidence type="ECO:0000256" key="1">
    <source>
        <dbReference type="SAM" id="MobiDB-lite"/>
    </source>
</evidence>